<reference evidence="2 3" key="1">
    <citation type="submission" date="2009-11" db="EMBL/GenBank/DDBJ databases">
        <title>Annotation of Allomyces macrogynus ATCC 38327.</title>
        <authorList>
            <consortium name="The Broad Institute Genome Sequencing Platform"/>
            <person name="Russ C."/>
            <person name="Cuomo C."/>
            <person name="Burger G."/>
            <person name="Gray M.W."/>
            <person name="Holland P.W.H."/>
            <person name="King N."/>
            <person name="Lang F.B.F."/>
            <person name="Roger A.J."/>
            <person name="Ruiz-Trillo I."/>
            <person name="Young S.K."/>
            <person name="Zeng Q."/>
            <person name="Gargeya S."/>
            <person name="Fitzgerald M."/>
            <person name="Haas B."/>
            <person name="Abouelleil A."/>
            <person name="Alvarado L."/>
            <person name="Arachchi H.M."/>
            <person name="Berlin A."/>
            <person name="Chapman S.B."/>
            <person name="Gearin G."/>
            <person name="Goldberg J."/>
            <person name="Griggs A."/>
            <person name="Gujja S."/>
            <person name="Hansen M."/>
            <person name="Heiman D."/>
            <person name="Howarth C."/>
            <person name="Larimer J."/>
            <person name="Lui A."/>
            <person name="MacDonald P.J.P."/>
            <person name="McCowen C."/>
            <person name="Montmayeur A."/>
            <person name="Murphy C."/>
            <person name="Neiman D."/>
            <person name="Pearson M."/>
            <person name="Priest M."/>
            <person name="Roberts A."/>
            <person name="Saif S."/>
            <person name="Shea T."/>
            <person name="Sisk P."/>
            <person name="Stolte C."/>
            <person name="Sykes S."/>
            <person name="Wortman J."/>
            <person name="Nusbaum C."/>
            <person name="Birren B."/>
        </authorList>
    </citation>
    <scope>NUCLEOTIDE SEQUENCE [LARGE SCALE GENOMIC DNA]</scope>
    <source>
        <strain evidence="2 3">ATCC 38327</strain>
    </source>
</reference>
<keyword evidence="3" id="KW-1185">Reference proteome</keyword>
<evidence type="ECO:0000313" key="3">
    <source>
        <dbReference type="Proteomes" id="UP000054350"/>
    </source>
</evidence>
<dbReference type="EMBL" id="GG745333">
    <property type="protein sequence ID" value="KNE58492.1"/>
    <property type="molecule type" value="Genomic_DNA"/>
</dbReference>
<dbReference type="Proteomes" id="UP000054350">
    <property type="component" value="Unassembled WGS sequence"/>
</dbReference>
<feature type="region of interest" description="Disordered" evidence="1">
    <location>
        <begin position="1"/>
        <end position="52"/>
    </location>
</feature>
<dbReference type="VEuPathDB" id="FungiDB:AMAG_18259"/>
<name>A0A0L0S7P1_ALLM3</name>
<reference evidence="3" key="2">
    <citation type="submission" date="2009-11" db="EMBL/GenBank/DDBJ databases">
        <title>The Genome Sequence of Allomyces macrogynus strain ATCC 38327.</title>
        <authorList>
            <consortium name="The Broad Institute Genome Sequencing Platform"/>
            <person name="Russ C."/>
            <person name="Cuomo C."/>
            <person name="Shea T."/>
            <person name="Young S.K."/>
            <person name="Zeng Q."/>
            <person name="Koehrsen M."/>
            <person name="Haas B."/>
            <person name="Borodovsky M."/>
            <person name="Guigo R."/>
            <person name="Alvarado L."/>
            <person name="Berlin A."/>
            <person name="Borenstein D."/>
            <person name="Chen Z."/>
            <person name="Engels R."/>
            <person name="Freedman E."/>
            <person name="Gellesch M."/>
            <person name="Goldberg J."/>
            <person name="Griggs A."/>
            <person name="Gujja S."/>
            <person name="Heiman D."/>
            <person name="Hepburn T."/>
            <person name="Howarth C."/>
            <person name="Jen D."/>
            <person name="Larson L."/>
            <person name="Lewis B."/>
            <person name="Mehta T."/>
            <person name="Park D."/>
            <person name="Pearson M."/>
            <person name="Roberts A."/>
            <person name="Saif S."/>
            <person name="Shenoy N."/>
            <person name="Sisk P."/>
            <person name="Stolte C."/>
            <person name="Sykes S."/>
            <person name="Walk T."/>
            <person name="White J."/>
            <person name="Yandava C."/>
            <person name="Burger G."/>
            <person name="Gray M.W."/>
            <person name="Holland P.W.H."/>
            <person name="King N."/>
            <person name="Lang F.B.F."/>
            <person name="Roger A.J."/>
            <person name="Ruiz-Trillo I."/>
            <person name="Lander E."/>
            <person name="Nusbaum C."/>
        </authorList>
    </citation>
    <scope>NUCLEOTIDE SEQUENCE [LARGE SCALE GENOMIC DNA]</scope>
    <source>
        <strain evidence="3">ATCC 38327</strain>
    </source>
</reference>
<protein>
    <submittedName>
        <fullName evidence="2">Uncharacterized protein</fullName>
    </submittedName>
</protein>
<gene>
    <name evidence="2" type="ORF">AMAG_18259</name>
</gene>
<feature type="compositionally biased region" description="Pro residues" evidence="1">
    <location>
        <begin position="22"/>
        <end position="32"/>
    </location>
</feature>
<sequence>MPGATRPVASHTTGPAAFRSAAPPPPPVPVSPATPTSVNSDPAPPISPIDRTDYSPLIQFHRADIAGGNYISKLVEYLQKTKLPPGTAKFTFMTDGAPAGPTGTGPVQYGATLTLFGHRFSVPVQYRRKQDAKNQVARRAMEGLNMVLD</sequence>
<dbReference type="AlphaFoldDB" id="A0A0L0S7P1"/>
<organism evidence="2 3">
    <name type="scientific">Allomyces macrogynus (strain ATCC 38327)</name>
    <name type="common">Allomyces javanicus var. macrogynus</name>
    <dbReference type="NCBI Taxonomy" id="578462"/>
    <lineage>
        <taxon>Eukaryota</taxon>
        <taxon>Fungi</taxon>
        <taxon>Fungi incertae sedis</taxon>
        <taxon>Blastocladiomycota</taxon>
        <taxon>Blastocladiomycetes</taxon>
        <taxon>Blastocladiales</taxon>
        <taxon>Blastocladiaceae</taxon>
        <taxon>Allomyces</taxon>
    </lineage>
</organism>
<proteinExistence type="predicted"/>
<dbReference type="SUPFAM" id="SSF54768">
    <property type="entry name" value="dsRNA-binding domain-like"/>
    <property type="match status" value="1"/>
</dbReference>
<dbReference type="Gene3D" id="3.30.160.20">
    <property type="match status" value="1"/>
</dbReference>
<evidence type="ECO:0000256" key="1">
    <source>
        <dbReference type="SAM" id="MobiDB-lite"/>
    </source>
</evidence>
<accession>A0A0L0S7P1</accession>
<evidence type="ECO:0000313" key="2">
    <source>
        <dbReference type="EMBL" id="KNE58492.1"/>
    </source>
</evidence>